<dbReference type="RefSeq" id="WP_077026221.1">
    <property type="nucleotide sequence ID" value="NZ_CP017641.1"/>
</dbReference>
<evidence type="ECO:0000256" key="2">
    <source>
        <dbReference type="ARBA" id="ARBA00023002"/>
    </source>
</evidence>
<dbReference type="GO" id="GO:0003960">
    <property type="term" value="F:quinone reductase (NADPH) activity"/>
    <property type="evidence" value="ECO:0007669"/>
    <property type="project" value="UniProtKB-EC"/>
</dbReference>
<dbReference type="PANTHER" id="PTHR48106:SF2">
    <property type="entry name" value="ZN2+-BINDING DEHYDROGENASE"/>
    <property type="match status" value="1"/>
</dbReference>
<dbReference type="SUPFAM" id="SSF51735">
    <property type="entry name" value="NAD(P)-binding Rossmann-fold domains"/>
    <property type="match status" value="1"/>
</dbReference>
<dbReference type="CDD" id="cd05282">
    <property type="entry name" value="ETR_like"/>
    <property type="match status" value="1"/>
</dbReference>
<feature type="domain" description="Enoyl reductase (ER)" evidence="3">
    <location>
        <begin position="11"/>
        <end position="331"/>
    </location>
</feature>
<name>A0A1P8WLQ6_9PLAN</name>
<reference evidence="4 5" key="1">
    <citation type="journal article" date="2016" name="Front. Microbiol.">
        <title>Fuerstia marisgermanicae gen. nov., sp. nov., an Unusual Member of the Phylum Planctomycetes from the German Wadden Sea.</title>
        <authorList>
            <person name="Kohn T."/>
            <person name="Heuer A."/>
            <person name="Jogler M."/>
            <person name="Vollmers J."/>
            <person name="Boedeker C."/>
            <person name="Bunk B."/>
            <person name="Rast P."/>
            <person name="Borchert D."/>
            <person name="Glockner I."/>
            <person name="Freese H.M."/>
            <person name="Klenk H.P."/>
            <person name="Overmann J."/>
            <person name="Kaster A.K."/>
            <person name="Rohde M."/>
            <person name="Wiegand S."/>
            <person name="Jogler C."/>
        </authorList>
    </citation>
    <scope>NUCLEOTIDE SEQUENCE [LARGE SCALE GENOMIC DNA]</scope>
    <source>
        <strain evidence="4 5">NH11</strain>
    </source>
</reference>
<dbReference type="OrthoDB" id="9787435at2"/>
<protein>
    <submittedName>
        <fullName evidence="4">Quinone oxidoreductase 1</fullName>
        <ecNumber evidence="4">1.6.5.5</ecNumber>
    </submittedName>
</protein>
<dbReference type="Pfam" id="PF08240">
    <property type="entry name" value="ADH_N"/>
    <property type="match status" value="1"/>
</dbReference>
<dbReference type="Gene3D" id="3.40.50.720">
    <property type="entry name" value="NAD(P)-binding Rossmann-like Domain"/>
    <property type="match status" value="1"/>
</dbReference>
<dbReference type="AlphaFoldDB" id="A0A1P8WLQ6"/>
<dbReference type="Gene3D" id="3.90.180.10">
    <property type="entry name" value="Medium-chain alcohol dehydrogenases, catalytic domain"/>
    <property type="match status" value="1"/>
</dbReference>
<dbReference type="InterPro" id="IPR013149">
    <property type="entry name" value="ADH-like_C"/>
</dbReference>
<dbReference type="EC" id="1.6.5.5" evidence="4"/>
<accession>A0A1P8WLQ6</accession>
<organism evidence="4 5">
    <name type="scientific">Fuerstiella marisgermanici</name>
    <dbReference type="NCBI Taxonomy" id="1891926"/>
    <lineage>
        <taxon>Bacteria</taxon>
        <taxon>Pseudomonadati</taxon>
        <taxon>Planctomycetota</taxon>
        <taxon>Planctomycetia</taxon>
        <taxon>Planctomycetales</taxon>
        <taxon>Planctomycetaceae</taxon>
        <taxon>Fuerstiella</taxon>
    </lineage>
</organism>
<dbReference type="GO" id="GO:0070402">
    <property type="term" value="F:NADPH binding"/>
    <property type="evidence" value="ECO:0007669"/>
    <property type="project" value="TreeGrafter"/>
</dbReference>
<gene>
    <name evidence="4" type="primary">qorA</name>
    <name evidence="4" type="ORF">Fuma_04650</name>
</gene>
<dbReference type="InterPro" id="IPR020843">
    <property type="entry name" value="ER"/>
</dbReference>
<evidence type="ECO:0000313" key="5">
    <source>
        <dbReference type="Proteomes" id="UP000187735"/>
    </source>
</evidence>
<keyword evidence="2 4" id="KW-0560">Oxidoreductase</keyword>
<dbReference type="Proteomes" id="UP000187735">
    <property type="component" value="Chromosome"/>
</dbReference>
<keyword evidence="5" id="KW-1185">Reference proteome</keyword>
<sequence length="338" mass="36149">MKCVQFESVGEPADVLQTGERAVSSPKHGEVRVRMLASPLNPSDLMFVRGTYGVTPALPQIPGFEGVGVVEESGGGLRGKLFMGKRVAVLNKSGGNWAEYAVVPADQVIPLSKSLSLEQAATFFVNPATAWIMTQEVLKVPPGAWLLQTAAGSSLGRMVIRLGKSLGFRTLNVVRNPDQASELEAAGATAVVVFDAARGTQEDFRAAVRQVLGDDPLQHAIDPVGGNTGSAVLQCLSHSARMLVFGTLSEQPIQISPRTLMTNNVKVEGFWLGNFMESKGLLFKLKLVRRITQLINDGVLASEIADRFSLDQVREAVQAVEQPNRAGKSLIVMAPSSS</sequence>
<proteinExistence type="predicted"/>
<keyword evidence="1" id="KW-0521">NADP</keyword>
<dbReference type="KEGG" id="fmr:Fuma_04650"/>
<dbReference type="PANTHER" id="PTHR48106">
    <property type="entry name" value="QUINONE OXIDOREDUCTASE PIG3-RELATED"/>
    <property type="match status" value="1"/>
</dbReference>
<dbReference type="EMBL" id="CP017641">
    <property type="protein sequence ID" value="APZ94998.1"/>
    <property type="molecule type" value="Genomic_DNA"/>
</dbReference>
<dbReference type="SUPFAM" id="SSF50129">
    <property type="entry name" value="GroES-like"/>
    <property type="match status" value="1"/>
</dbReference>
<dbReference type="STRING" id="1891926.Fuma_04650"/>
<evidence type="ECO:0000259" key="3">
    <source>
        <dbReference type="SMART" id="SM00829"/>
    </source>
</evidence>
<dbReference type="InterPro" id="IPR013154">
    <property type="entry name" value="ADH-like_N"/>
</dbReference>
<dbReference type="InterPro" id="IPR036291">
    <property type="entry name" value="NAD(P)-bd_dom_sf"/>
</dbReference>
<dbReference type="SMART" id="SM00829">
    <property type="entry name" value="PKS_ER"/>
    <property type="match status" value="1"/>
</dbReference>
<dbReference type="Pfam" id="PF00107">
    <property type="entry name" value="ADH_zinc_N"/>
    <property type="match status" value="1"/>
</dbReference>
<evidence type="ECO:0000256" key="1">
    <source>
        <dbReference type="ARBA" id="ARBA00022857"/>
    </source>
</evidence>
<dbReference type="InterPro" id="IPR011032">
    <property type="entry name" value="GroES-like_sf"/>
</dbReference>
<evidence type="ECO:0000313" key="4">
    <source>
        <dbReference type="EMBL" id="APZ94998.1"/>
    </source>
</evidence>